<dbReference type="Proteomes" id="UP001259832">
    <property type="component" value="Unassembled WGS sequence"/>
</dbReference>
<dbReference type="InterPro" id="IPR009060">
    <property type="entry name" value="UBA-like_sf"/>
</dbReference>
<feature type="domain" description="UBA" evidence="1">
    <location>
        <begin position="237"/>
        <end position="279"/>
    </location>
</feature>
<dbReference type="InterPro" id="IPR015940">
    <property type="entry name" value="UBA"/>
</dbReference>
<reference evidence="2" key="1">
    <citation type="submission" date="2023-08" db="EMBL/GenBank/DDBJ databases">
        <title>Reference Genome Resource for the Citrus Pathogen Phytophthora citrophthora.</title>
        <authorList>
            <person name="Moller H."/>
            <person name="Coetzee B."/>
            <person name="Rose L.J."/>
            <person name="Van Niekerk J.M."/>
        </authorList>
    </citation>
    <scope>NUCLEOTIDE SEQUENCE</scope>
    <source>
        <strain evidence="2">STE-U-9442</strain>
    </source>
</reference>
<sequence length="282" mass="31112">MRVIRVRCVDDGRELLLERHGTGEYSIQVAEIKEWVLQQRQQFQRNGDAVNLSNSQHSDLEDCFVLLRGRILADPDIVDLNALHTSDFFVFAPDSAQSDIDARFNGEMHKGEKDSGTFELLQSQLVDMGFSSELATRALQQSGNSLSDAVTLLAEGNVVSDFKDEVKTAVHPSIAPLGGVVNTGNVRKLQVLASTDSFQALSFLKDNFSSEMLNQLNENPVATLQLLSLPVQIPLTEMEQYTEEIIDLVAMGFARDLVEAMYESCGGDEQLTANALLQTLDS</sequence>
<proteinExistence type="predicted"/>
<evidence type="ECO:0000313" key="3">
    <source>
        <dbReference type="Proteomes" id="UP001259832"/>
    </source>
</evidence>
<dbReference type="CDD" id="cd14270">
    <property type="entry name" value="UBA"/>
    <property type="match status" value="1"/>
</dbReference>
<dbReference type="AlphaFoldDB" id="A0AAD9GUF6"/>
<keyword evidence="3" id="KW-1185">Reference proteome</keyword>
<organism evidence="2 3">
    <name type="scientific">Phytophthora citrophthora</name>
    <dbReference type="NCBI Taxonomy" id="4793"/>
    <lineage>
        <taxon>Eukaryota</taxon>
        <taxon>Sar</taxon>
        <taxon>Stramenopiles</taxon>
        <taxon>Oomycota</taxon>
        <taxon>Peronosporomycetes</taxon>
        <taxon>Peronosporales</taxon>
        <taxon>Peronosporaceae</taxon>
        <taxon>Phytophthora</taxon>
    </lineage>
</organism>
<dbReference type="EMBL" id="JASMQC010000005">
    <property type="protein sequence ID" value="KAK1944824.1"/>
    <property type="molecule type" value="Genomic_DNA"/>
</dbReference>
<feature type="domain" description="UBA" evidence="1">
    <location>
        <begin position="112"/>
        <end position="156"/>
    </location>
</feature>
<evidence type="ECO:0000259" key="1">
    <source>
        <dbReference type="PROSITE" id="PS50030"/>
    </source>
</evidence>
<dbReference type="Gene3D" id="1.10.8.10">
    <property type="entry name" value="DNA helicase RuvA subunit, C-terminal domain"/>
    <property type="match status" value="2"/>
</dbReference>
<dbReference type="SMART" id="SM00165">
    <property type="entry name" value="UBA"/>
    <property type="match status" value="2"/>
</dbReference>
<protein>
    <recommendedName>
        <fullName evidence="1">UBA domain-containing protein</fullName>
    </recommendedName>
</protein>
<accession>A0AAD9GUF6</accession>
<gene>
    <name evidence="2" type="ORF">P3T76_003357</name>
</gene>
<name>A0AAD9GUF6_9STRA</name>
<dbReference type="SUPFAM" id="SSF46934">
    <property type="entry name" value="UBA-like"/>
    <property type="match status" value="2"/>
</dbReference>
<evidence type="ECO:0000313" key="2">
    <source>
        <dbReference type="EMBL" id="KAK1944824.1"/>
    </source>
</evidence>
<dbReference type="Pfam" id="PF00627">
    <property type="entry name" value="UBA"/>
    <property type="match status" value="1"/>
</dbReference>
<comment type="caution">
    <text evidence="2">The sequence shown here is derived from an EMBL/GenBank/DDBJ whole genome shotgun (WGS) entry which is preliminary data.</text>
</comment>
<dbReference type="PROSITE" id="PS50030">
    <property type="entry name" value="UBA"/>
    <property type="match status" value="2"/>
</dbReference>